<accession>A0A0N7F409</accession>
<protein>
    <submittedName>
        <fullName evidence="1">Uncharacterized protein</fullName>
    </submittedName>
</protein>
<evidence type="ECO:0000313" key="1">
    <source>
        <dbReference type="EMBL" id="ALG10119.1"/>
    </source>
</evidence>
<evidence type="ECO:0000313" key="2">
    <source>
        <dbReference type="Proteomes" id="UP000063699"/>
    </source>
</evidence>
<reference evidence="1 2" key="1">
    <citation type="submission" date="2015-07" db="EMBL/GenBank/DDBJ databases">
        <title>Genome sequencing of Kibdelosporangium phytohabitans.</title>
        <authorList>
            <person name="Qin S."/>
            <person name="Xing K."/>
        </authorList>
    </citation>
    <scope>NUCLEOTIDE SEQUENCE [LARGE SCALE GENOMIC DNA]</scope>
    <source>
        <strain evidence="1 2">KLBMP1111</strain>
    </source>
</reference>
<dbReference type="KEGG" id="kphy:AOZ06_27340"/>
<dbReference type="AlphaFoldDB" id="A0A0N7F409"/>
<dbReference type="Proteomes" id="UP000063699">
    <property type="component" value="Chromosome"/>
</dbReference>
<sequence length="134" mass="13755">MRAEWVTISPFKIDAAPRAAGPARAWSTWNGWFAFLLVHGVVEGNPVQAIRRPKGSASRGGAGNTGILEGALDRDRLTAAGDFSDGRTATGNSAGATIDGAGSAEVCRAIPTNDGTIVNCELWMSDAALAPTGS</sequence>
<proteinExistence type="predicted"/>
<dbReference type="EMBL" id="CP012752">
    <property type="protein sequence ID" value="ALG10119.1"/>
    <property type="molecule type" value="Genomic_DNA"/>
</dbReference>
<name>A0A0N7F409_9PSEU</name>
<gene>
    <name evidence="1" type="ORF">AOZ06_27340</name>
</gene>
<organism evidence="1 2">
    <name type="scientific">Kibdelosporangium phytohabitans</name>
    <dbReference type="NCBI Taxonomy" id="860235"/>
    <lineage>
        <taxon>Bacteria</taxon>
        <taxon>Bacillati</taxon>
        <taxon>Actinomycetota</taxon>
        <taxon>Actinomycetes</taxon>
        <taxon>Pseudonocardiales</taxon>
        <taxon>Pseudonocardiaceae</taxon>
        <taxon>Kibdelosporangium</taxon>
    </lineage>
</organism>
<dbReference type="RefSeq" id="WP_054292022.1">
    <property type="nucleotide sequence ID" value="NZ_CP012752.1"/>
</dbReference>
<keyword evidence="2" id="KW-1185">Reference proteome</keyword>